<dbReference type="InterPro" id="IPR051852">
    <property type="entry name" value="Alpha-type_PK"/>
</dbReference>
<reference evidence="7" key="1">
    <citation type="journal article" date="2019" name="bioRxiv">
        <title>The Genome of the Zebra Mussel, Dreissena polymorpha: A Resource for Invasive Species Research.</title>
        <authorList>
            <person name="McCartney M.A."/>
            <person name="Auch B."/>
            <person name="Kono T."/>
            <person name="Mallez S."/>
            <person name="Zhang Y."/>
            <person name="Obille A."/>
            <person name="Becker A."/>
            <person name="Abrahante J.E."/>
            <person name="Garbe J."/>
            <person name="Badalamenti J.P."/>
            <person name="Herman A."/>
            <person name="Mangelson H."/>
            <person name="Liachko I."/>
            <person name="Sullivan S."/>
            <person name="Sone E.D."/>
            <person name="Koren S."/>
            <person name="Silverstein K.A.T."/>
            <person name="Beckman K.B."/>
            <person name="Gohl D.M."/>
        </authorList>
    </citation>
    <scope>NUCLEOTIDE SEQUENCE</scope>
    <source>
        <strain evidence="7">Duluth1</strain>
        <tissue evidence="7">Whole animal</tissue>
    </source>
</reference>
<dbReference type="InterPro" id="IPR011009">
    <property type="entry name" value="Kinase-like_dom_sf"/>
</dbReference>
<keyword evidence="4" id="KW-0418">Kinase</keyword>
<comment type="caution">
    <text evidence="7">The sequence shown here is derived from an EMBL/GenBank/DDBJ whole genome shotgun (WGS) entry which is preliminary data.</text>
</comment>
<reference evidence="7" key="2">
    <citation type="submission" date="2020-11" db="EMBL/GenBank/DDBJ databases">
        <authorList>
            <person name="McCartney M.A."/>
            <person name="Auch B."/>
            <person name="Kono T."/>
            <person name="Mallez S."/>
            <person name="Becker A."/>
            <person name="Gohl D.M."/>
            <person name="Silverstein K.A.T."/>
            <person name="Koren S."/>
            <person name="Bechman K.B."/>
            <person name="Herman A."/>
            <person name="Abrahante J.E."/>
            <person name="Garbe J."/>
        </authorList>
    </citation>
    <scope>NUCLEOTIDE SEQUENCE</scope>
    <source>
        <strain evidence="7">Duluth1</strain>
        <tissue evidence="7">Whole animal</tissue>
    </source>
</reference>
<dbReference type="SUPFAM" id="SSF56112">
    <property type="entry name" value="Protein kinase-like (PK-like)"/>
    <property type="match status" value="1"/>
</dbReference>
<evidence type="ECO:0000256" key="5">
    <source>
        <dbReference type="ARBA" id="ARBA00022840"/>
    </source>
</evidence>
<keyword evidence="8" id="KW-1185">Reference proteome</keyword>
<organism evidence="7 8">
    <name type="scientific">Dreissena polymorpha</name>
    <name type="common">Zebra mussel</name>
    <name type="synonym">Mytilus polymorpha</name>
    <dbReference type="NCBI Taxonomy" id="45954"/>
    <lineage>
        <taxon>Eukaryota</taxon>
        <taxon>Metazoa</taxon>
        <taxon>Spiralia</taxon>
        <taxon>Lophotrochozoa</taxon>
        <taxon>Mollusca</taxon>
        <taxon>Bivalvia</taxon>
        <taxon>Autobranchia</taxon>
        <taxon>Heteroconchia</taxon>
        <taxon>Euheterodonta</taxon>
        <taxon>Imparidentia</taxon>
        <taxon>Neoheterodontei</taxon>
        <taxon>Myida</taxon>
        <taxon>Dreissenoidea</taxon>
        <taxon>Dreissenidae</taxon>
        <taxon>Dreissena</taxon>
    </lineage>
</organism>
<dbReference type="AlphaFoldDB" id="A0A9D4H227"/>
<sequence length="105" mass="12695">MKNYYDRIKDFLGQNEIEFLKPLLPKMKSLKRFDLLWYIPIWQGERYLKINEYVALEPFIEGSYEKFNSNGGYENAVHQLMTVFCHWTWYISGHQFMVCDLQGVK</sequence>
<keyword evidence="2" id="KW-0808">Transferase</keyword>
<keyword evidence="1" id="KW-0723">Serine/threonine-protein kinase</keyword>
<dbReference type="PROSITE" id="PS51158">
    <property type="entry name" value="ALPHA_KINASE"/>
    <property type="match status" value="1"/>
</dbReference>
<dbReference type="Proteomes" id="UP000828390">
    <property type="component" value="Unassembled WGS sequence"/>
</dbReference>
<protein>
    <recommendedName>
        <fullName evidence="6">Alpha-type protein kinase domain-containing protein</fullName>
    </recommendedName>
</protein>
<dbReference type="GO" id="GO:1903013">
    <property type="term" value="P:response to differentiation-inducing factor 1"/>
    <property type="evidence" value="ECO:0007669"/>
    <property type="project" value="TreeGrafter"/>
</dbReference>
<evidence type="ECO:0000256" key="2">
    <source>
        <dbReference type="ARBA" id="ARBA00022679"/>
    </source>
</evidence>
<evidence type="ECO:0000313" key="7">
    <source>
        <dbReference type="EMBL" id="KAH3825584.1"/>
    </source>
</evidence>
<keyword evidence="5" id="KW-0067">ATP-binding</keyword>
<evidence type="ECO:0000313" key="8">
    <source>
        <dbReference type="Proteomes" id="UP000828390"/>
    </source>
</evidence>
<dbReference type="GO" id="GO:0031037">
    <property type="term" value="P:myosin II filament disassembly"/>
    <property type="evidence" value="ECO:0007669"/>
    <property type="project" value="TreeGrafter"/>
</dbReference>
<dbReference type="InterPro" id="IPR004166">
    <property type="entry name" value="a-kinase_dom"/>
</dbReference>
<gene>
    <name evidence="7" type="ORF">DPMN_127464</name>
</gene>
<dbReference type="PANTHER" id="PTHR45992">
    <property type="entry name" value="EUKARYOTIC ELONGATION FACTOR 2 KINASE-RELATED"/>
    <property type="match status" value="1"/>
</dbReference>
<dbReference type="EMBL" id="JAIWYP010000005">
    <property type="protein sequence ID" value="KAH3825584.1"/>
    <property type="molecule type" value="Genomic_DNA"/>
</dbReference>
<evidence type="ECO:0000259" key="6">
    <source>
        <dbReference type="PROSITE" id="PS51158"/>
    </source>
</evidence>
<evidence type="ECO:0000256" key="4">
    <source>
        <dbReference type="ARBA" id="ARBA00022777"/>
    </source>
</evidence>
<feature type="domain" description="Alpha-type protein kinase" evidence="6">
    <location>
        <begin position="1"/>
        <end position="105"/>
    </location>
</feature>
<dbReference type="PANTHER" id="PTHR45992:SF2">
    <property type="entry name" value="EUKARYOTIC ELONGATION FACTOR 2 KINASE"/>
    <property type="match status" value="1"/>
</dbReference>
<dbReference type="GO" id="GO:0005524">
    <property type="term" value="F:ATP binding"/>
    <property type="evidence" value="ECO:0007669"/>
    <property type="project" value="UniProtKB-KW"/>
</dbReference>
<dbReference type="Pfam" id="PF02816">
    <property type="entry name" value="Alpha_kinase"/>
    <property type="match status" value="1"/>
</dbReference>
<name>A0A9D4H227_DREPO</name>
<evidence type="ECO:0000256" key="3">
    <source>
        <dbReference type="ARBA" id="ARBA00022741"/>
    </source>
</evidence>
<keyword evidence="3" id="KW-0547">Nucleotide-binding</keyword>
<accession>A0A9D4H227</accession>
<evidence type="ECO:0000256" key="1">
    <source>
        <dbReference type="ARBA" id="ARBA00022527"/>
    </source>
</evidence>
<dbReference type="GO" id="GO:0004674">
    <property type="term" value="F:protein serine/threonine kinase activity"/>
    <property type="evidence" value="ECO:0007669"/>
    <property type="project" value="UniProtKB-KW"/>
</dbReference>
<dbReference type="Gene3D" id="3.20.200.10">
    <property type="entry name" value="MHCK/EF2 kinase"/>
    <property type="match status" value="1"/>
</dbReference>
<proteinExistence type="predicted"/>